<evidence type="ECO:0000256" key="5">
    <source>
        <dbReference type="ARBA" id="ARBA00023136"/>
    </source>
</evidence>
<organism evidence="8">
    <name type="scientific">Lactobacillus acidophilus (strain ATCC 700396 / NCK56 / N2 / NCFM)</name>
    <dbReference type="NCBI Taxonomy" id="272621"/>
    <lineage>
        <taxon>Bacteria</taxon>
        <taxon>Bacillati</taxon>
        <taxon>Bacillota</taxon>
        <taxon>Bacilli</taxon>
        <taxon>Lactobacillales</taxon>
        <taxon>Lactobacillaceae</taxon>
        <taxon>Lactobacillus</taxon>
    </lineage>
</organism>
<dbReference type="PATRIC" id="fig|272621.13.peg.1560"/>
<evidence type="ECO:0000313" key="8">
    <source>
        <dbReference type="Proteomes" id="UP000006381"/>
    </source>
</evidence>
<dbReference type="STRING" id="272621.LBA1640"/>
<keyword evidence="3 6" id="KW-0812">Transmembrane</keyword>
<dbReference type="InterPro" id="IPR002523">
    <property type="entry name" value="MgTranspt_CorA/ZnTranspt_ZntB"/>
</dbReference>
<dbReference type="InterPro" id="IPR045863">
    <property type="entry name" value="CorA_TM1_TM2"/>
</dbReference>
<dbReference type="Gene3D" id="1.20.58.340">
    <property type="entry name" value="Magnesium transport protein CorA, transmembrane region"/>
    <property type="match status" value="2"/>
</dbReference>
<comment type="similarity">
    <text evidence="2">Belongs to the CorA metal ion transporter (MIT) (TC 1.A.35) family.</text>
</comment>
<feature type="transmembrane region" description="Helical" evidence="6">
    <location>
        <begin position="262"/>
        <end position="281"/>
    </location>
</feature>
<dbReference type="SUPFAM" id="SSF143865">
    <property type="entry name" value="CorA soluble domain-like"/>
    <property type="match status" value="1"/>
</dbReference>
<dbReference type="Pfam" id="PF01544">
    <property type="entry name" value="CorA"/>
    <property type="match status" value="1"/>
</dbReference>
<dbReference type="InterPro" id="IPR045861">
    <property type="entry name" value="CorA_cytoplasmic_dom"/>
</dbReference>
<dbReference type="BioCyc" id="LACI272621:G1G49-1608-MONOMER"/>
<dbReference type="GO" id="GO:0016020">
    <property type="term" value="C:membrane"/>
    <property type="evidence" value="ECO:0007669"/>
    <property type="project" value="UniProtKB-SubCell"/>
</dbReference>
<keyword evidence="8" id="KW-1185">Reference proteome</keyword>
<keyword evidence="5 6" id="KW-0472">Membrane</keyword>
<gene>
    <name evidence="7" type="primary">corA</name>
    <name evidence="7" type="ordered locus">LBA1640</name>
</gene>
<dbReference type="Proteomes" id="UP000006381">
    <property type="component" value="Chromosome"/>
</dbReference>
<evidence type="ECO:0000313" key="7">
    <source>
        <dbReference type="EMBL" id="AAV43452.1"/>
    </source>
</evidence>
<evidence type="ECO:0000256" key="2">
    <source>
        <dbReference type="ARBA" id="ARBA00009765"/>
    </source>
</evidence>
<keyword evidence="4 6" id="KW-1133">Transmembrane helix</keyword>
<evidence type="ECO:0000256" key="1">
    <source>
        <dbReference type="ARBA" id="ARBA00004141"/>
    </source>
</evidence>
<dbReference type="CDD" id="cd12827">
    <property type="entry name" value="EcCorA_ZntB-like_u2"/>
    <property type="match status" value="1"/>
</dbReference>
<dbReference type="Gene3D" id="3.30.460.20">
    <property type="entry name" value="CorA soluble domain-like"/>
    <property type="match status" value="1"/>
</dbReference>
<protein>
    <submittedName>
        <fullName evidence="7">CorA-family cationic transporter</fullName>
    </submittedName>
</protein>
<comment type="subcellular location">
    <subcellularLocation>
        <location evidence="1">Membrane</location>
        <topology evidence="1">Multi-pass membrane protein</topology>
    </subcellularLocation>
</comment>
<evidence type="ECO:0000256" key="6">
    <source>
        <dbReference type="SAM" id="Phobius"/>
    </source>
</evidence>
<feature type="transmembrane region" description="Helical" evidence="6">
    <location>
        <begin position="293"/>
        <end position="313"/>
    </location>
</feature>
<dbReference type="KEGG" id="lac:LBA1640"/>
<dbReference type="HOGENOM" id="CLU_007127_8_0_9"/>
<accession>Q5FIM2</accession>
<dbReference type="PANTHER" id="PTHR47891">
    <property type="entry name" value="TRANSPORTER-RELATED"/>
    <property type="match status" value="1"/>
</dbReference>
<dbReference type="EMBL" id="CP000033">
    <property type="protein sequence ID" value="AAV43452.1"/>
    <property type="molecule type" value="Genomic_DNA"/>
</dbReference>
<dbReference type="eggNOG" id="COG0598">
    <property type="taxonomic scope" value="Bacteria"/>
</dbReference>
<dbReference type="AlphaFoldDB" id="Q5FIM2"/>
<proteinExistence type="inferred from homology"/>
<sequence length="319" mass="37561">MLPFNKQIKVEVSWLIRQQNFPVKTNYKWYDINNLSEEDSDKLQSDFNFTPDIISYISDRHERPHYDYDVHTRSHLLVYDVPIWPTNTIKHFTSHPITFLVVGENVFTFHTESTSYVFDEFNDEHMRERLSEAKDVTELLMMFFLYSSQYFQRAVTQLDVERNSLDQKLSDDINNKDLVELSNIEKSLVYLSSSIQTDLMMLHSLDHSKLLFTKEARERLDDVLIESSQSAEMVQISQQVTKTLSATSNNMMNNNLNDTMQFLTVWSLVLTIPTILTGFYGMNVSLPILKNSFDWVLIILLMVVLMVWLVILMKKHHFF</sequence>
<reference evidence="7 8" key="1">
    <citation type="journal article" date="2005" name="Proc. Natl. Acad. Sci. U.S.A.">
        <title>Complete genome sequence of the probiotic lactic acid bacterium Lactobacillus acidophilus NCFM.</title>
        <authorList>
            <person name="Altermann E."/>
            <person name="Russell W.M."/>
            <person name="Azcarate-Peril M.A."/>
            <person name="Barrangou R."/>
            <person name="Buck B.L."/>
            <person name="McAuliffe O."/>
            <person name="Souther N."/>
            <person name="Dobson A."/>
            <person name="Duong T."/>
            <person name="Callanan M."/>
            <person name="Lick S."/>
            <person name="Hamrick A."/>
            <person name="Cano R."/>
            <person name="Klaenhammer T.R."/>
        </authorList>
    </citation>
    <scope>NUCLEOTIDE SEQUENCE [LARGE SCALE GENOMIC DNA]</scope>
    <source>
        <strain evidence="8">ATCC 700396 / NCK56 / N2 / NCFM</strain>
    </source>
</reference>
<dbReference type="SUPFAM" id="SSF144083">
    <property type="entry name" value="Magnesium transport protein CorA, transmembrane region"/>
    <property type="match status" value="1"/>
</dbReference>
<dbReference type="OrthoDB" id="9803416at2"/>
<evidence type="ECO:0000256" key="4">
    <source>
        <dbReference type="ARBA" id="ARBA00022989"/>
    </source>
</evidence>
<evidence type="ECO:0000256" key="3">
    <source>
        <dbReference type="ARBA" id="ARBA00022692"/>
    </source>
</evidence>
<dbReference type="GO" id="GO:0046873">
    <property type="term" value="F:metal ion transmembrane transporter activity"/>
    <property type="evidence" value="ECO:0007669"/>
    <property type="project" value="InterPro"/>
</dbReference>
<dbReference type="PANTHER" id="PTHR47891:SF1">
    <property type="entry name" value="CORA-MAGNESIUM AND COBALT TRANSPORTER"/>
    <property type="match status" value="1"/>
</dbReference>
<name>Q5FIM2_LACAC</name>
<dbReference type="InterPro" id="IPR047199">
    <property type="entry name" value="CorA-like"/>
</dbReference>